<dbReference type="PANTHER" id="PTHR46268">
    <property type="entry name" value="STRESS RESPONSE PROTEIN NHAX"/>
    <property type="match status" value="1"/>
</dbReference>
<evidence type="ECO:0000259" key="2">
    <source>
        <dbReference type="Pfam" id="PF00582"/>
    </source>
</evidence>
<proteinExistence type="inferred from homology"/>
<accession>A0A328BCK9</accession>
<keyword evidence="4" id="KW-1185">Reference proteome</keyword>
<protein>
    <submittedName>
        <fullName evidence="3">Universal stress protein</fullName>
    </submittedName>
</protein>
<comment type="caution">
    <text evidence="3">The sequence shown here is derived from an EMBL/GenBank/DDBJ whole genome shotgun (WGS) entry which is preliminary data.</text>
</comment>
<dbReference type="RefSeq" id="WP_111277712.1">
    <property type="nucleotide sequence ID" value="NZ_QFYS01000010.1"/>
</dbReference>
<dbReference type="EMBL" id="QFYS01000010">
    <property type="protein sequence ID" value="RAK62788.1"/>
    <property type="molecule type" value="Genomic_DNA"/>
</dbReference>
<sequence>MTKTQERTKAEIVIRPNTYATLLTHAEPGLAASKRTEAAARLAHDLGAHLIGLGAETFEPIATPDPFTGYAAGEWIALIQGEIGKNLAAAEEAFRRDAAGADFEWRSVQDYPSRALANLSRAADLIVMSPRGSGGPTRCADPAEVVMAAGRPVLVVPPGREHLRAKSIVVAWKDTRECRRAVADAMPFLQRADEVVVLAVCAKEAADDAVFETDDVTANLKRHGINARAQVVTAPGSQVTAEITRIAGLHDADLVVAGAYGHSRLREWVLGGVTDDLVHRPETFVLLSH</sequence>
<dbReference type="Pfam" id="PF00582">
    <property type="entry name" value="Usp"/>
    <property type="match status" value="1"/>
</dbReference>
<dbReference type="InterPro" id="IPR006016">
    <property type="entry name" value="UspA"/>
</dbReference>
<dbReference type="SUPFAM" id="SSF52402">
    <property type="entry name" value="Adenine nucleotide alpha hydrolases-like"/>
    <property type="match status" value="2"/>
</dbReference>
<evidence type="ECO:0000256" key="1">
    <source>
        <dbReference type="ARBA" id="ARBA00008791"/>
    </source>
</evidence>
<dbReference type="PANTHER" id="PTHR46268:SF15">
    <property type="entry name" value="UNIVERSAL STRESS PROTEIN HP_0031"/>
    <property type="match status" value="1"/>
</dbReference>
<dbReference type="Proteomes" id="UP000249524">
    <property type="component" value="Unassembled WGS sequence"/>
</dbReference>
<dbReference type="Gene3D" id="3.40.50.12370">
    <property type="match status" value="1"/>
</dbReference>
<evidence type="ECO:0000313" key="3">
    <source>
        <dbReference type="EMBL" id="RAK62788.1"/>
    </source>
</evidence>
<dbReference type="AlphaFoldDB" id="A0A328BCK9"/>
<name>A0A328BCK9_9CAUL</name>
<feature type="domain" description="UspA" evidence="2">
    <location>
        <begin position="166"/>
        <end position="286"/>
    </location>
</feature>
<dbReference type="OrthoDB" id="9804721at2"/>
<gene>
    <name evidence="3" type="ORF">DJ019_18195</name>
</gene>
<dbReference type="CDD" id="cd00293">
    <property type="entry name" value="USP-like"/>
    <property type="match status" value="1"/>
</dbReference>
<reference evidence="3 4" key="1">
    <citation type="submission" date="2018-05" db="EMBL/GenBank/DDBJ databases">
        <authorList>
            <person name="Lanie J.A."/>
            <person name="Ng W.-L."/>
            <person name="Kazmierczak K.M."/>
            <person name="Andrzejewski T.M."/>
            <person name="Davidsen T.M."/>
            <person name="Wayne K.J."/>
            <person name="Tettelin H."/>
            <person name="Glass J.I."/>
            <person name="Rusch D."/>
            <person name="Podicherti R."/>
            <person name="Tsui H.-C.T."/>
            <person name="Winkler M.E."/>
        </authorList>
    </citation>
    <scope>NUCLEOTIDE SEQUENCE [LARGE SCALE GENOMIC DNA]</scope>
    <source>
        <strain evidence="3 4">BUT-10</strain>
    </source>
</reference>
<evidence type="ECO:0000313" key="4">
    <source>
        <dbReference type="Proteomes" id="UP000249524"/>
    </source>
</evidence>
<comment type="similarity">
    <text evidence="1">Belongs to the universal stress protein A family.</text>
</comment>
<organism evidence="3 4">
    <name type="scientific">Phenylobacterium kunshanense</name>
    <dbReference type="NCBI Taxonomy" id="1445034"/>
    <lineage>
        <taxon>Bacteria</taxon>
        <taxon>Pseudomonadati</taxon>
        <taxon>Pseudomonadota</taxon>
        <taxon>Alphaproteobacteria</taxon>
        <taxon>Caulobacterales</taxon>
        <taxon>Caulobacteraceae</taxon>
        <taxon>Phenylobacterium</taxon>
    </lineage>
</organism>